<sequence length="193" mass="21335">MTLLLCASMQFIKEIKETAATLEAQGHTVHRPGGFELWEEHGREKGEDGELEFMREYDIMRKHYGKLKGVDAVLVLNYEKNGVAGYIGGGVLMEMGFAHVLQKPIYLLNPIPDVPYRDEIEVTNPVVLDGDLNKIPLQHTPPFGRPSQEGNPEFPPTEGPGGGSVRAGAMRRVQTFDSAGKENGFLMELLKDG</sequence>
<accession>A0A1F7V4X1</accession>
<dbReference type="Proteomes" id="UP000177704">
    <property type="component" value="Unassembled WGS sequence"/>
</dbReference>
<protein>
    <recommendedName>
        <fullName evidence="4">Maf-like protein</fullName>
    </recommendedName>
</protein>
<gene>
    <name evidence="2" type="ORF">A3B36_00045</name>
</gene>
<dbReference type="SUPFAM" id="SSF52309">
    <property type="entry name" value="N-(deoxy)ribosyltransferase-like"/>
    <property type="match status" value="1"/>
</dbReference>
<reference evidence="2 3" key="1">
    <citation type="journal article" date="2016" name="Nat. Commun.">
        <title>Thousands of microbial genomes shed light on interconnected biogeochemical processes in an aquifer system.</title>
        <authorList>
            <person name="Anantharaman K."/>
            <person name="Brown C.T."/>
            <person name="Hug L.A."/>
            <person name="Sharon I."/>
            <person name="Castelle C.J."/>
            <person name="Probst A.J."/>
            <person name="Thomas B.C."/>
            <person name="Singh A."/>
            <person name="Wilkins M.J."/>
            <person name="Karaoz U."/>
            <person name="Brodie E.L."/>
            <person name="Williams K.H."/>
            <person name="Hubbard S.S."/>
            <person name="Banfield J.F."/>
        </authorList>
    </citation>
    <scope>NUCLEOTIDE SEQUENCE [LARGE SCALE GENOMIC DNA]</scope>
</reference>
<evidence type="ECO:0000313" key="2">
    <source>
        <dbReference type="EMBL" id="OGL85616.1"/>
    </source>
</evidence>
<dbReference type="Gene3D" id="3.40.50.450">
    <property type="match status" value="1"/>
</dbReference>
<feature type="non-terminal residue" evidence="2">
    <location>
        <position position="193"/>
    </location>
</feature>
<comment type="caution">
    <text evidence="2">The sequence shown here is derived from an EMBL/GenBank/DDBJ whole genome shotgun (WGS) entry which is preliminary data.</text>
</comment>
<dbReference type="AlphaFoldDB" id="A0A1F7V4X1"/>
<name>A0A1F7V4X1_9BACT</name>
<feature type="region of interest" description="Disordered" evidence="1">
    <location>
        <begin position="138"/>
        <end position="172"/>
    </location>
</feature>
<proteinExistence type="predicted"/>
<dbReference type="EMBL" id="MGEM01000005">
    <property type="protein sequence ID" value="OGL85616.1"/>
    <property type="molecule type" value="Genomic_DNA"/>
</dbReference>
<evidence type="ECO:0000256" key="1">
    <source>
        <dbReference type="SAM" id="MobiDB-lite"/>
    </source>
</evidence>
<evidence type="ECO:0000313" key="3">
    <source>
        <dbReference type="Proteomes" id="UP000177704"/>
    </source>
</evidence>
<organism evidence="2 3">
    <name type="scientific">Candidatus Uhrbacteria bacterium RIFCSPLOWO2_01_FULL_55_36</name>
    <dbReference type="NCBI Taxonomy" id="1802404"/>
    <lineage>
        <taxon>Bacteria</taxon>
        <taxon>Candidatus Uhriibacteriota</taxon>
    </lineage>
</organism>
<evidence type="ECO:0008006" key="4">
    <source>
        <dbReference type="Google" id="ProtNLM"/>
    </source>
</evidence>